<organism evidence="2 3">
    <name type="scientific">Streptomyces hygroscopicus</name>
    <dbReference type="NCBI Taxonomy" id="1912"/>
    <lineage>
        <taxon>Bacteria</taxon>
        <taxon>Bacillati</taxon>
        <taxon>Actinomycetota</taxon>
        <taxon>Actinomycetes</taxon>
        <taxon>Kitasatosporales</taxon>
        <taxon>Streptomycetaceae</taxon>
        <taxon>Streptomyces</taxon>
        <taxon>Streptomyces violaceusniger group</taxon>
    </lineage>
</organism>
<keyword evidence="3" id="KW-1185">Reference proteome</keyword>
<proteinExistence type="predicted"/>
<gene>
    <name evidence="2" type="ORF">TPA0910_66080</name>
</gene>
<feature type="region of interest" description="Disordered" evidence="1">
    <location>
        <begin position="9"/>
        <end position="28"/>
    </location>
</feature>
<dbReference type="EMBL" id="BNEK01000005">
    <property type="protein sequence ID" value="GHJ32175.1"/>
    <property type="molecule type" value="Genomic_DNA"/>
</dbReference>
<evidence type="ECO:0000313" key="3">
    <source>
        <dbReference type="Proteomes" id="UP001054854"/>
    </source>
</evidence>
<protein>
    <submittedName>
        <fullName evidence="2">Uncharacterized protein</fullName>
    </submittedName>
</protein>
<dbReference type="Proteomes" id="UP001054854">
    <property type="component" value="Unassembled WGS sequence"/>
</dbReference>
<evidence type="ECO:0000256" key="1">
    <source>
        <dbReference type="SAM" id="MobiDB-lite"/>
    </source>
</evidence>
<accession>A0ABQ3U993</accession>
<reference evidence="2" key="1">
    <citation type="submission" date="2024-05" db="EMBL/GenBank/DDBJ databases">
        <title>Whole genome shotgun sequence of Streptomyces hygroscopicus NBRC 113678.</title>
        <authorList>
            <person name="Komaki H."/>
            <person name="Tamura T."/>
        </authorList>
    </citation>
    <scope>NUCLEOTIDE SEQUENCE</scope>
    <source>
        <strain evidence="2">N11-34</strain>
    </source>
</reference>
<evidence type="ECO:0000313" key="2">
    <source>
        <dbReference type="EMBL" id="GHJ32175.1"/>
    </source>
</evidence>
<comment type="caution">
    <text evidence="2">The sequence shown here is derived from an EMBL/GenBank/DDBJ whole genome shotgun (WGS) entry which is preliminary data.</text>
</comment>
<sequence length="110" mass="11688">MEFMIADPWGSWGPDPRTTGGSGCPAGRPGSQLVAQVVRLRVKDMGAALAVVLVPVKPTMTEPFVAIAVVYEAAVTEPAEPFWVGVPAPHVADGDLARGSRPAIRWRRGR</sequence>
<name>A0ABQ3U993_STRHY</name>